<dbReference type="Gene3D" id="2.60.40.1110">
    <property type="match status" value="1"/>
</dbReference>
<evidence type="ECO:0000256" key="1">
    <source>
        <dbReference type="ARBA" id="ARBA00004496"/>
    </source>
</evidence>
<feature type="compositionally biased region" description="Polar residues" evidence="16">
    <location>
        <begin position="451"/>
        <end position="477"/>
    </location>
</feature>
<evidence type="ECO:0000256" key="3">
    <source>
        <dbReference type="ARBA" id="ARBA00013081"/>
    </source>
</evidence>
<dbReference type="SUPFAM" id="SSF49562">
    <property type="entry name" value="C2 domain (Calcium/lipid-binding domain, CaLB)"/>
    <property type="match status" value="1"/>
</dbReference>
<evidence type="ECO:0000256" key="2">
    <source>
        <dbReference type="ARBA" id="ARBA00013015"/>
    </source>
</evidence>
<proteinExistence type="predicted"/>
<name>A0A814ZTM9_ADIRI</name>
<dbReference type="InterPro" id="IPR029021">
    <property type="entry name" value="Prot-tyrosine_phosphatase-like"/>
</dbReference>
<dbReference type="InterPro" id="IPR035892">
    <property type="entry name" value="C2_domain_sf"/>
</dbReference>
<dbReference type="EC" id="3.1.3.67" evidence="2"/>
<evidence type="ECO:0000313" key="20">
    <source>
        <dbReference type="EMBL" id="CAF1249837.1"/>
    </source>
</evidence>
<evidence type="ECO:0000256" key="5">
    <source>
        <dbReference type="ARBA" id="ARBA00022801"/>
    </source>
</evidence>
<dbReference type="InterPro" id="IPR014020">
    <property type="entry name" value="Tensin_C2-dom"/>
</dbReference>
<comment type="catalytic activity">
    <reaction evidence="13">
        <text>O-phospho-L-seryl-[protein] + H2O = L-seryl-[protein] + phosphate</text>
        <dbReference type="Rhea" id="RHEA:20629"/>
        <dbReference type="Rhea" id="RHEA-COMP:9863"/>
        <dbReference type="Rhea" id="RHEA-COMP:11604"/>
        <dbReference type="ChEBI" id="CHEBI:15377"/>
        <dbReference type="ChEBI" id="CHEBI:29999"/>
        <dbReference type="ChEBI" id="CHEBI:43474"/>
        <dbReference type="ChEBI" id="CHEBI:83421"/>
        <dbReference type="EC" id="3.1.3.16"/>
    </reaction>
    <physiologicalReaction direction="left-to-right" evidence="13">
        <dbReference type="Rhea" id="RHEA:20630"/>
    </physiologicalReaction>
</comment>
<evidence type="ECO:0000256" key="11">
    <source>
        <dbReference type="ARBA" id="ARBA00043762"/>
    </source>
</evidence>
<dbReference type="PANTHER" id="PTHR12305">
    <property type="entry name" value="PHOSPHATASE WITH HOMOLOGY TO TENSIN"/>
    <property type="match status" value="1"/>
</dbReference>
<dbReference type="Gene3D" id="3.90.190.10">
    <property type="entry name" value="Protein tyrosine phosphatase superfamily"/>
    <property type="match status" value="1"/>
</dbReference>
<dbReference type="EC" id="3.1.3.16" evidence="3"/>
<feature type="domain" description="Phosphatase tensin-type" evidence="18">
    <location>
        <begin position="18"/>
        <end position="194"/>
    </location>
</feature>
<dbReference type="GO" id="GO:0016314">
    <property type="term" value="F:phosphatidylinositol-3,4,5-trisphosphate 3-phosphatase activity"/>
    <property type="evidence" value="ECO:0007669"/>
    <property type="project" value="UniProtKB-EC"/>
</dbReference>
<dbReference type="EMBL" id="CAJNOJ010000179">
    <property type="protein sequence ID" value="CAF1249837.1"/>
    <property type="molecule type" value="Genomic_DNA"/>
</dbReference>
<dbReference type="GO" id="GO:0050793">
    <property type="term" value="P:regulation of developmental process"/>
    <property type="evidence" value="ECO:0007669"/>
    <property type="project" value="UniProtKB-ARBA"/>
</dbReference>
<dbReference type="Pfam" id="PF22784">
    <property type="entry name" value="PTP-SAK"/>
    <property type="match status" value="1"/>
</dbReference>
<sequence length="510" mass="58950">MITNPMKRMRKIVSKKKRRYQQDGFDLDLAYIRPNMIAMGYPADNYEGVYRNNIADVSRFLSSKHGDKYYIYNLCVESERQYDGARFHNHVCSDFSFEDHNPPTIKMILAFCQHVSAQLKDMADRTIVIHCKAGKGRTGVMTCCFLLYYYQQEYNDPLQTLRFYAQQRTSNEKGVTIPSQRRYVEYFGHLLNSQVTYTPKQILFTGLLITYDLNQMNHTSLSYTVRLVSPDRRIQYKSFEVSLERDLTIRRDLPADYSVLEATHKHFIPPSNSECRILLEEDVLIEIYLTKTRRGKPEKLCHFWFNTFFLVDSKLRTILSDNSDKQPESNLGILKSCLIPNYGHTHLYTMIKKDIDGLHKDKLHRLAPPSFSSPHRGFFYYKTHLTSYVSVLFDYLPSSSSFSSSTVQPDPSCPLSEKLPHVDLKLIESNSNSSLIIGPSDKLIDQDELKPNNSMNEKITKMNGSRRTERSASTNRRSFALYSNGMSDWDSTDSESGPNESNPNDEPDVS</sequence>
<dbReference type="PROSITE" id="PS51181">
    <property type="entry name" value="PPASE_TENSIN"/>
    <property type="match status" value="1"/>
</dbReference>
<evidence type="ECO:0000256" key="13">
    <source>
        <dbReference type="ARBA" id="ARBA00047986"/>
    </source>
</evidence>
<evidence type="ECO:0000256" key="15">
    <source>
        <dbReference type="ARBA" id="ARBA00051341"/>
    </source>
</evidence>
<dbReference type="OrthoDB" id="16692at2759"/>
<dbReference type="PROSITE" id="PS50056">
    <property type="entry name" value="TYR_PHOSPHATASE_2"/>
    <property type="match status" value="1"/>
</dbReference>
<accession>A0A814ZTM9</accession>
<dbReference type="PROSITE" id="PS51182">
    <property type="entry name" value="C2_TENSIN"/>
    <property type="match status" value="1"/>
</dbReference>
<dbReference type="InterPro" id="IPR000387">
    <property type="entry name" value="Tyr_Pase_dom"/>
</dbReference>
<dbReference type="InterPro" id="IPR029023">
    <property type="entry name" value="Tensin_phosphatase"/>
</dbReference>
<dbReference type="Proteomes" id="UP000663852">
    <property type="component" value="Unassembled WGS sequence"/>
</dbReference>
<comment type="catalytic activity">
    <reaction evidence="15">
        <text>O-phospho-L-tyrosyl-[protein] + H2O = L-tyrosyl-[protein] + phosphate</text>
        <dbReference type="Rhea" id="RHEA:10684"/>
        <dbReference type="Rhea" id="RHEA-COMP:10136"/>
        <dbReference type="Rhea" id="RHEA-COMP:20101"/>
        <dbReference type="ChEBI" id="CHEBI:15377"/>
        <dbReference type="ChEBI" id="CHEBI:43474"/>
        <dbReference type="ChEBI" id="CHEBI:46858"/>
        <dbReference type="ChEBI" id="CHEBI:61978"/>
        <dbReference type="EC" id="3.1.3.48"/>
    </reaction>
    <physiologicalReaction direction="left-to-right" evidence="15">
        <dbReference type="Rhea" id="RHEA:10685"/>
    </physiologicalReaction>
</comment>
<comment type="catalytic activity">
    <reaction evidence="14">
        <text>O-phospho-L-threonyl-[protein] + H2O = L-threonyl-[protein] + phosphate</text>
        <dbReference type="Rhea" id="RHEA:47004"/>
        <dbReference type="Rhea" id="RHEA-COMP:11060"/>
        <dbReference type="Rhea" id="RHEA-COMP:11605"/>
        <dbReference type="ChEBI" id="CHEBI:15377"/>
        <dbReference type="ChEBI" id="CHEBI:30013"/>
        <dbReference type="ChEBI" id="CHEBI:43474"/>
        <dbReference type="ChEBI" id="CHEBI:61977"/>
        <dbReference type="EC" id="3.1.3.16"/>
    </reaction>
    <physiologicalReaction direction="left-to-right" evidence="14">
        <dbReference type="Rhea" id="RHEA:47005"/>
    </physiologicalReaction>
</comment>
<protein>
    <recommendedName>
        <fullName evidence="8">Phosphatidylinositol 3,4,5-trisphosphate 3-phosphatase and dual-specificity protein phosphatase PTEN</fullName>
        <ecNumber evidence="3">3.1.3.16</ecNumber>
        <ecNumber evidence="2">3.1.3.67</ecNumber>
    </recommendedName>
    <alternativeName>
        <fullName evidence="12">Inositol polyphosphate 3-phosphatase</fullName>
    </alternativeName>
</protein>
<dbReference type="SMART" id="SM01301">
    <property type="entry name" value="PTPlike_phytase"/>
    <property type="match status" value="1"/>
</dbReference>
<evidence type="ECO:0000256" key="9">
    <source>
        <dbReference type="ARBA" id="ARBA00043734"/>
    </source>
</evidence>
<dbReference type="GO" id="GO:0042995">
    <property type="term" value="C:cell projection"/>
    <property type="evidence" value="ECO:0007669"/>
    <property type="project" value="UniProtKB-ARBA"/>
</dbReference>
<evidence type="ECO:0000256" key="8">
    <source>
        <dbReference type="ARBA" id="ARBA00034338"/>
    </source>
</evidence>
<dbReference type="PANTHER" id="PTHR12305:SF81">
    <property type="entry name" value="PHOSPHATIDYLINOSITOL 3,4,5-TRISPHOSPHATE 3-PHOSPHATASE AND DUAL-SPECIFICITY PROTEIN PHOSPHATASE PTEN"/>
    <property type="match status" value="1"/>
</dbReference>
<dbReference type="InterPro" id="IPR016130">
    <property type="entry name" value="Tyr_Pase_AS"/>
</dbReference>
<dbReference type="PROSITE" id="PS00383">
    <property type="entry name" value="TYR_PHOSPHATASE_1"/>
    <property type="match status" value="1"/>
</dbReference>
<dbReference type="GO" id="GO:0004725">
    <property type="term" value="F:protein tyrosine phosphatase activity"/>
    <property type="evidence" value="ECO:0007669"/>
    <property type="project" value="UniProtKB-EC"/>
</dbReference>
<feature type="region of interest" description="Disordered" evidence="16">
    <location>
        <begin position="444"/>
        <end position="510"/>
    </location>
</feature>
<reference evidence="20" key="1">
    <citation type="submission" date="2021-02" db="EMBL/GenBank/DDBJ databases">
        <authorList>
            <person name="Nowell W R."/>
        </authorList>
    </citation>
    <scope>NUCLEOTIDE SEQUENCE</scope>
</reference>
<evidence type="ECO:0000259" key="17">
    <source>
        <dbReference type="PROSITE" id="PS50056"/>
    </source>
</evidence>
<organism evidence="20 21">
    <name type="scientific">Adineta ricciae</name>
    <name type="common">Rotifer</name>
    <dbReference type="NCBI Taxonomy" id="249248"/>
    <lineage>
        <taxon>Eukaryota</taxon>
        <taxon>Metazoa</taxon>
        <taxon>Spiralia</taxon>
        <taxon>Gnathifera</taxon>
        <taxon>Rotifera</taxon>
        <taxon>Eurotatoria</taxon>
        <taxon>Bdelloidea</taxon>
        <taxon>Adinetida</taxon>
        <taxon>Adinetidae</taxon>
        <taxon>Adineta</taxon>
    </lineage>
</organism>
<dbReference type="GO" id="GO:0004722">
    <property type="term" value="F:protein serine/threonine phosphatase activity"/>
    <property type="evidence" value="ECO:0007669"/>
    <property type="project" value="UniProtKB-EC"/>
</dbReference>
<evidence type="ECO:0000256" key="16">
    <source>
        <dbReference type="SAM" id="MobiDB-lite"/>
    </source>
</evidence>
<dbReference type="SUPFAM" id="SSF52799">
    <property type="entry name" value="(Phosphotyrosine protein) phosphatases II"/>
    <property type="match status" value="1"/>
</dbReference>
<comment type="catalytic activity">
    <reaction evidence="6">
        <text>1,2-dihexadecanoyl-sn-glycero-3-phospho-(1D-myo-inositol-3,4,5-trisphosphate) + H2O = 1,2-dihexadecanoyl-sn-glycero-3-phospho-(1D-myo-inositol-4,5-bisphosphate) + phosphate</text>
        <dbReference type="Rhea" id="RHEA:43560"/>
        <dbReference type="ChEBI" id="CHEBI:15377"/>
        <dbReference type="ChEBI" id="CHEBI:43474"/>
        <dbReference type="ChEBI" id="CHEBI:83420"/>
        <dbReference type="ChEBI" id="CHEBI:83423"/>
    </reaction>
    <physiologicalReaction direction="left-to-right" evidence="6">
        <dbReference type="Rhea" id="RHEA:43561"/>
    </physiologicalReaction>
</comment>
<dbReference type="AlphaFoldDB" id="A0A814ZTM9"/>
<evidence type="ECO:0000313" key="21">
    <source>
        <dbReference type="Proteomes" id="UP000663852"/>
    </source>
</evidence>
<evidence type="ECO:0000256" key="12">
    <source>
        <dbReference type="ARBA" id="ARBA00044309"/>
    </source>
</evidence>
<evidence type="ECO:0000256" key="10">
    <source>
        <dbReference type="ARBA" id="ARBA00043760"/>
    </source>
</evidence>
<feature type="domain" description="C2 tensin-type" evidence="19">
    <location>
        <begin position="200"/>
        <end position="380"/>
    </location>
</feature>
<dbReference type="InterPro" id="IPR051281">
    <property type="entry name" value="Dual-spec_lipid-protein_phosph"/>
</dbReference>
<evidence type="ECO:0000256" key="6">
    <source>
        <dbReference type="ARBA" id="ARBA00034256"/>
    </source>
</evidence>
<comment type="subcellular location">
    <subcellularLocation>
        <location evidence="1">Cytoplasm</location>
    </subcellularLocation>
</comment>
<comment type="catalytic activity">
    <reaction evidence="10">
        <text>a 1,2-diacyl-sn-glycero-3-phospho-(1D-myo-inositol-3,4,5-trisphosphate) + H2O = a 1,2-diacyl-sn-glycero-3-phospho-(1D-myo-inositol-4,5-bisphosphate) + phosphate</text>
        <dbReference type="Rhea" id="RHEA:25017"/>
        <dbReference type="ChEBI" id="CHEBI:15377"/>
        <dbReference type="ChEBI" id="CHEBI:43474"/>
        <dbReference type="ChEBI" id="CHEBI:57836"/>
        <dbReference type="ChEBI" id="CHEBI:58456"/>
        <dbReference type="EC" id="3.1.3.67"/>
    </reaction>
    <physiologicalReaction direction="left-to-right" evidence="10">
        <dbReference type="Rhea" id="RHEA:25018"/>
    </physiologicalReaction>
</comment>
<evidence type="ECO:0000256" key="7">
    <source>
        <dbReference type="ARBA" id="ARBA00034268"/>
    </source>
</evidence>
<dbReference type="Pfam" id="PF10409">
    <property type="entry name" value="PTEN_C2"/>
    <property type="match status" value="1"/>
</dbReference>
<dbReference type="GO" id="GO:0005829">
    <property type="term" value="C:cytosol"/>
    <property type="evidence" value="ECO:0007669"/>
    <property type="project" value="TreeGrafter"/>
</dbReference>
<comment type="catalytic activity">
    <reaction evidence="7">
        <text>1,2-dioctanoyl-sn-glycero-3-phospho-(1D-myo-inositol-3,4,5-trisphosphate) + H2O = 1,2-dioctanoyl-sn-glycero-3-phospho-(1D-myo-inositol-4,5-bisphosphate) + phosphate</text>
        <dbReference type="Rhea" id="RHEA:43552"/>
        <dbReference type="ChEBI" id="CHEBI:15377"/>
        <dbReference type="ChEBI" id="CHEBI:43474"/>
        <dbReference type="ChEBI" id="CHEBI:83416"/>
        <dbReference type="ChEBI" id="CHEBI:83419"/>
    </reaction>
    <physiologicalReaction direction="left-to-right" evidence="7">
        <dbReference type="Rhea" id="RHEA:43553"/>
    </physiologicalReaction>
</comment>
<evidence type="ECO:0000256" key="14">
    <source>
        <dbReference type="ARBA" id="ARBA00048832"/>
    </source>
</evidence>
<feature type="domain" description="Tyrosine specific protein phosphatases" evidence="17">
    <location>
        <begin position="106"/>
        <end position="168"/>
    </location>
</feature>
<comment type="caution">
    <text evidence="20">The sequence shown here is derived from an EMBL/GenBank/DDBJ whole genome shotgun (WGS) entry which is preliminary data.</text>
</comment>
<keyword evidence="4" id="KW-0963">Cytoplasm</keyword>
<keyword evidence="5" id="KW-0378">Hydrolase</keyword>
<comment type="catalytic activity">
    <reaction evidence="11">
        <text>1D-myo-inositol 1,3,4,5,6-pentakisphosphate + H2O = 1D-myo-inositol 1,4,5,6-tetrakisphosphate + phosphate</text>
        <dbReference type="Rhea" id="RHEA:77143"/>
        <dbReference type="ChEBI" id="CHEBI:15377"/>
        <dbReference type="ChEBI" id="CHEBI:43474"/>
        <dbReference type="ChEBI" id="CHEBI:57627"/>
        <dbReference type="ChEBI" id="CHEBI:57733"/>
    </reaction>
    <physiologicalReaction direction="left-to-right" evidence="11">
        <dbReference type="Rhea" id="RHEA:77144"/>
    </physiologicalReaction>
</comment>
<gene>
    <name evidence="20" type="ORF">EDS130_LOCUS27913</name>
</gene>
<comment type="catalytic activity">
    <reaction evidence="9">
        <text>1D-myo-inositol 1,3,4,5-tetrakisphosphate + H2O = 1D-myo-inositol 1,4,5-trisphosphate + phosphate</text>
        <dbReference type="Rhea" id="RHEA:77155"/>
        <dbReference type="ChEBI" id="CHEBI:15377"/>
        <dbReference type="ChEBI" id="CHEBI:43474"/>
        <dbReference type="ChEBI" id="CHEBI:57895"/>
        <dbReference type="ChEBI" id="CHEBI:203600"/>
    </reaction>
    <physiologicalReaction direction="left-to-right" evidence="9">
        <dbReference type="Rhea" id="RHEA:77156"/>
    </physiologicalReaction>
</comment>
<dbReference type="InterPro" id="IPR057023">
    <property type="entry name" value="PTP-SAK"/>
</dbReference>
<evidence type="ECO:0000256" key="4">
    <source>
        <dbReference type="ARBA" id="ARBA00022490"/>
    </source>
</evidence>
<evidence type="ECO:0000259" key="19">
    <source>
        <dbReference type="PROSITE" id="PS51182"/>
    </source>
</evidence>
<evidence type="ECO:0000259" key="18">
    <source>
        <dbReference type="PROSITE" id="PS51181"/>
    </source>
</evidence>